<evidence type="ECO:0000313" key="3">
    <source>
        <dbReference type="Proteomes" id="UP000193391"/>
    </source>
</evidence>
<dbReference type="RefSeq" id="WP_085586314.1">
    <property type="nucleotide sequence ID" value="NZ_JFKA01000018.1"/>
</dbReference>
<dbReference type="OrthoDB" id="7349852at2"/>
<dbReference type="Proteomes" id="UP000193391">
    <property type="component" value="Unassembled WGS sequence"/>
</dbReference>
<dbReference type="Pfam" id="PF11657">
    <property type="entry name" value="Activator-TraM"/>
    <property type="match status" value="1"/>
</dbReference>
<sequence>MAGLLDDTPPPPVTMDSVEELRTYLWQQHQITVDADDPVLLVHTILRLSLDEQRRINDQYNRALSQTVRDASQDFTKDVLAAIEAFKAEALGDVVRERIKTMNETAEMAEDAIRQFSRLLRTQKILTTLNIIAVVFVVGVLSALTL</sequence>
<protein>
    <recommendedName>
        <fullName evidence="4">Transcriptional activator TraM</fullName>
    </recommendedName>
</protein>
<reference evidence="2 3" key="1">
    <citation type="submission" date="2014-03" db="EMBL/GenBank/DDBJ databases">
        <title>The draft genome sequence of Thalassospira mesophila JCM 18969.</title>
        <authorList>
            <person name="Lai Q."/>
            <person name="Shao Z."/>
        </authorList>
    </citation>
    <scope>NUCLEOTIDE SEQUENCE [LARGE SCALE GENOMIC DNA]</scope>
    <source>
        <strain evidence="2 3">JCM 18969</strain>
    </source>
</reference>
<keyword evidence="3" id="KW-1185">Reference proteome</keyword>
<keyword evidence="1" id="KW-0812">Transmembrane</keyword>
<gene>
    <name evidence="2" type="ORF">TMES_21065</name>
</gene>
<dbReference type="InterPro" id="IPR028140">
    <property type="entry name" value="TraM"/>
</dbReference>
<accession>A0A1Y2KV18</accession>
<organism evidence="2 3">
    <name type="scientific">Thalassospira mesophila</name>
    <dbReference type="NCBI Taxonomy" id="1293891"/>
    <lineage>
        <taxon>Bacteria</taxon>
        <taxon>Pseudomonadati</taxon>
        <taxon>Pseudomonadota</taxon>
        <taxon>Alphaproteobacteria</taxon>
        <taxon>Rhodospirillales</taxon>
        <taxon>Thalassospiraceae</taxon>
        <taxon>Thalassospira</taxon>
    </lineage>
</organism>
<dbReference type="STRING" id="1293891.TMES_21065"/>
<name>A0A1Y2KV18_9PROT</name>
<evidence type="ECO:0000313" key="2">
    <source>
        <dbReference type="EMBL" id="OSQ35508.1"/>
    </source>
</evidence>
<dbReference type="AlphaFoldDB" id="A0A1Y2KV18"/>
<comment type="caution">
    <text evidence="2">The sequence shown here is derived from an EMBL/GenBank/DDBJ whole genome shotgun (WGS) entry which is preliminary data.</text>
</comment>
<proteinExistence type="predicted"/>
<keyword evidence="1" id="KW-1133">Transmembrane helix</keyword>
<dbReference type="GO" id="GO:0009372">
    <property type="term" value="P:quorum sensing"/>
    <property type="evidence" value="ECO:0007669"/>
    <property type="project" value="InterPro"/>
</dbReference>
<evidence type="ECO:0008006" key="4">
    <source>
        <dbReference type="Google" id="ProtNLM"/>
    </source>
</evidence>
<evidence type="ECO:0000256" key="1">
    <source>
        <dbReference type="SAM" id="Phobius"/>
    </source>
</evidence>
<dbReference type="EMBL" id="JFKA01000018">
    <property type="protein sequence ID" value="OSQ35508.1"/>
    <property type="molecule type" value="Genomic_DNA"/>
</dbReference>
<keyword evidence="1" id="KW-0472">Membrane</keyword>
<feature type="transmembrane region" description="Helical" evidence="1">
    <location>
        <begin position="125"/>
        <end position="144"/>
    </location>
</feature>